<evidence type="ECO:0000256" key="2">
    <source>
        <dbReference type="ARBA" id="ARBA00005369"/>
    </source>
</evidence>
<evidence type="ECO:0000256" key="6">
    <source>
        <dbReference type="ARBA" id="ARBA00022691"/>
    </source>
</evidence>
<evidence type="ECO:0000256" key="7">
    <source>
        <dbReference type="HAMAP-Rule" id="MF_00090"/>
    </source>
</evidence>
<comment type="similarity">
    <text evidence="2 7">Belongs to the methyltransferase superfamily. L-isoaspartyl/D-aspartyl protein methyltransferase family.</text>
</comment>
<keyword evidence="5 7" id="KW-0808">Transferase</keyword>
<dbReference type="Proteomes" id="UP000009286">
    <property type="component" value="Chromosome"/>
</dbReference>
<dbReference type="GO" id="GO:0032259">
    <property type="term" value="P:methylation"/>
    <property type="evidence" value="ECO:0007669"/>
    <property type="project" value="UniProtKB-KW"/>
</dbReference>
<dbReference type="KEGG" id="mai:MICA_826"/>
<evidence type="ECO:0000256" key="5">
    <source>
        <dbReference type="ARBA" id="ARBA00022679"/>
    </source>
</evidence>
<dbReference type="EMBL" id="CP002382">
    <property type="protein sequence ID" value="AEP09159.1"/>
    <property type="molecule type" value="Genomic_DNA"/>
</dbReference>
<dbReference type="CDD" id="cd02440">
    <property type="entry name" value="AdoMet_MTases"/>
    <property type="match status" value="1"/>
</dbReference>
<keyword evidence="4 7" id="KW-0489">Methyltransferase</keyword>
<evidence type="ECO:0000256" key="4">
    <source>
        <dbReference type="ARBA" id="ARBA00022603"/>
    </source>
</evidence>
<dbReference type="InterPro" id="IPR029063">
    <property type="entry name" value="SAM-dependent_MTases_sf"/>
</dbReference>
<protein>
    <recommendedName>
        <fullName evidence="7">Protein-L-isoaspartate O-methyltransferase</fullName>
        <ecNumber evidence="7">2.1.1.77</ecNumber>
    </recommendedName>
    <alternativeName>
        <fullName evidence="7">L-isoaspartyl protein carboxyl methyltransferase</fullName>
    </alternativeName>
    <alternativeName>
        <fullName evidence="7">Protein L-isoaspartyl methyltransferase</fullName>
    </alternativeName>
    <alternativeName>
        <fullName evidence="7">Protein-beta-aspartate methyltransferase</fullName>
        <shortName evidence="7">PIMT</shortName>
    </alternativeName>
</protein>
<name>G2KRB2_MICAA</name>
<dbReference type="EC" id="2.1.1.77" evidence="7"/>
<dbReference type="NCBIfam" id="TIGR00080">
    <property type="entry name" value="pimt"/>
    <property type="match status" value="1"/>
</dbReference>
<dbReference type="GO" id="GO:0005737">
    <property type="term" value="C:cytoplasm"/>
    <property type="evidence" value="ECO:0007669"/>
    <property type="project" value="UniProtKB-SubCell"/>
</dbReference>
<dbReference type="RefSeq" id="WP_014102382.1">
    <property type="nucleotide sequence ID" value="NC_016026.1"/>
</dbReference>
<dbReference type="GO" id="GO:0004719">
    <property type="term" value="F:protein-L-isoaspartate (D-aspartate) O-methyltransferase activity"/>
    <property type="evidence" value="ECO:0007669"/>
    <property type="project" value="UniProtKB-UniRule"/>
</dbReference>
<sequence length="230" mass="25544">MNTPTPAPKIIRLIMALRSAGITDTAVLSAMERIPREIFIPRAMQDQAYEDIALPIGRGQTISQPFIVAYMTQALELNDRMKVLEIGTGSGYQACILSKLVRRVYTIERHKPLLEHAEKIFEQLKIRNITAIAGDGMKGWPQQAPFDRIIVTAAAQDSPPQALLEQLSIGGIMIVPVGRTGHQVLKRYKREGDDTYAVKDLLPVRFVPLLPDLARYSENADDPVENDDGA</sequence>
<comment type="subcellular location">
    <subcellularLocation>
        <location evidence="1 7">Cytoplasm</location>
    </subcellularLocation>
</comment>
<evidence type="ECO:0000313" key="8">
    <source>
        <dbReference type="EMBL" id="AEP09159.1"/>
    </source>
</evidence>
<keyword evidence="3 7" id="KW-0963">Cytoplasm</keyword>
<keyword evidence="6 7" id="KW-0949">S-adenosyl-L-methionine</keyword>
<dbReference type="FunFam" id="3.40.50.150:FF:000010">
    <property type="entry name" value="Protein-L-isoaspartate O-methyltransferase"/>
    <property type="match status" value="1"/>
</dbReference>
<gene>
    <name evidence="7 8" type="primary">pcm</name>
    <name evidence="8" type="ordered locus">MICA_826</name>
</gene>
<dbReference type="InterPro" id="IPR000682">
    <property type="entry name" value="PCMT"/>
</dbReference>
<comment type="function">
    <text evidence="7">Catalyzes the methyl esterification of L-isoaspartyl residues in peptides and proteins that result from spontaneous decomposition of normal L-aspartyl and L-asparaginyl residues. It plays a role in the repair and/or degradation of damaged proteins.</text>
</comment>
<organism evidence="8 9">
    <name type="scientific">Micavibrio aeruginosavorus (strain ARL-13)</name>
    <dbReference type="NCBI Taxonomy" id="856793"/>
    <lineage>
        <taxon>Bacteria</taxon>
        <taxon>Pseudomonadati</taxon>
        <taxon>Bdellovibrionota</taxon>
        <taxon>Bdellovibrionia</taxon>
        <taxon>Bdellovibrionales</taxon>
        <taxon>Pseudobdellovibrionaceae</taxon>
        <taxon>Micavibrio</taxon>
    </lineage>
</organism>
<accession>G2KRB2</accession>
<keyword evidence="9" id="KW-1185">Reference proteome</keyword>
<dbReference type="HOGENOM" id="CLU_055432_2_0_5"/>
<dbReference type="OrthoDB" id="9810066at2"/>
<dbReference type="GO" id="GO:0030091">
    <property type="term" value="P:protein repair"/>
    <property type="evidence" value="ECO:0007669"/>
    <property type="project" value="UniProtKB-UniRule"/>
</dbReference>
<dbReference type="AlphaFoldDB" id="G2KRB2"/>
<feature type="active site" evidence="7">
    <location>
        <position position="63"/>
    </location>
</feature>
<dbReference type="PANTHER" id="PTHR11579:SF0">
    <property type="entry name" value="PROTEIN-L-ISOASPARTATE(D-ASPARTATE) O-METHYLTRANSFERASE"/>
    <property type="match status" value="1"/>
</dbReference>
<reference evidence="8 9" key="1">
    <citation type="journal article" date="2011" name="BMC Genomics">
        <title>Genomic insights into an obligate epibiotic bacterial predator: Micavibrio aeruginosavorus ARL-13.</title>
        <authorList>
            <person name="Wang Z."/>
            <person name="Kadouri D."/>
            <person name="Wu M."/>
        </authorList>
    </citation>
    <scope>NUCLEOTIDE SEQUENCE [LARGE SCALE GENOMIC DNA]</scope>
    <source>
        <strain evidence="8 9">ARL-13</strain>
    </source>
</reference>
<comment type="catalytic activity">
    <reaction evidence="7">
        <text>[protein]-L-isoaspartate + S-adenosyl-L-methionine = [protein]-L-isoaspartate alpha-methyl ester + S-adenosyl-L-homocysteine</text>
        <dbReference type="Rhea" id="RHEA:12705"/>
        <dbReference type="Rhea" id="RHEA-COMP:12143"/>
        <dbReference type="Rhea" id="RHEA-COMP:12144"/>
        <dbReference type="ChEBI" id="CHEBI:57856"/>
        <dbReference type="ChEBI" id="CHEBI:59789"/>
        <dbReference type="ChEBI" id="CHEBI:90596"/>
        <dbReference type="ChEBI" id="CHEBI:90598"/>
        <dbReference type="EC" id="2.1.1.77"/>
    </reaction>
</comment>
<dbReference type="Pfam" id="PF01135">
    <property type="entry name" value="PCMT"/>
    <property type="match status" value="1"/>
</dbReference>
<dbReference type="Gene3D" id="3.40.50.150">
    <property type="entry name" value="Vaccinia Virus protein VP39"/>
    <property type="match status" value="1"/>
</dbReference>
<dbReference type="SUPFAM" id="SSF53335">
    <property type="entry name" value="S-adenosyl-L-methionine-dependent methyltransferases"/>
    <property type="match status" value="1"/>
</dbReference>
<evidence type="ECO:0000256" key="1">
    <source>
        <dbReference type="ARBA" id="ARBA00004496"/>
    </source>
</evidence>
<dbReference type="NCBIfam" id="NF001453">
    <property type="entry name" value="PRK00312.1"/>
    <property type="match status" value="1"/>
</dbReference>
<dbReference type="STRING" id="856793.MICA_826"/>
<dbReference type="PANTHER" id="PTHR11579">
    <property type="entry name" value="PROTEIN-L-ISOASPARTATE O-METHYLTRANSFERASE"/>
    <property type="match status" value="1"/>
</dbReference>
<dbReference type="HAMAP" id="MF_00090">
    <property type="entry name" value="PIMT"/>
    <property type="match status" value="1"/>
</dbReference>
<evidence type="ECO:0000313" key="9">
    <source>
        <dbReference type="Proteomes" id="UP000009286"/>
    </source>
</evidence>
<proteinExistence type="inferred from homology"/>
<evidence type="ECO:0000256" key="3">
    <source>
        <dbReference type="ARBA" id="ARBA00022490"/>
    </source>
</evidence>
<dbReference type="PROSITE" id="PS01279">
    <property type="entry name" value="PCMT"/>
    <property type="match status" value="1"/>
</dbReference>
<dbReference type="eggNOG" id="COG2518">
    <property type="taxonomic scope" value="Bacteria"/>
</dbReference>